<dbReference type="AlphaFoldDB" id="A0A1I1C0K8"/>
<accession>A0A1I1C0K8</accession>
<dbReference type="EMBL" id="FOKG01000019">
    <property type="protein sequence ID" value="SFB55867.1"/>
    <property type="molecule type" value="Genomic_DNA"/>
</dbReference>
<organism evidence="1 2">
    <name type="scientific">Amycolatopsis marina</name>
    <dbReference type="NCBI Taxonomy" id="490629"/>
    <lineage>
        <taxon>Bacteria</taxon>
        <taxon>Bacillati</taxon>
        <taxon>Actinomycetota</taxon>
        <taxon>Actinomycetes</taxon>
        <taxon>Pseudonocardiales</taxon>
        <taxon>Pseudonocardiaceae</taxon>
        <taxon>Amycolatopsis</taxon>
    </lineage>
</organism>
<evidence type="ECO:0000313" key="2">
    <source>
        <dbReference type="Proteomes" id="UP000243799"/>
    </source>
</evidence>
<dbReference type="STRING" id="490629.SAMN05216266_11966"/>
<reference evidence="2" key="1">
    <citation type="submission" date="2016-10" db="EMBL/GenBank/DDBJ databases">
        <authorList>
            <person name="Varghese N."/>
            <person name="Submissions S."/>
        </authorList>
    </citation>
    <scope>NUCLEOTIDE SEQUENCE [LARGE SCALE GENOMIC DNA]</scope>
    <source>
        <strain evidence="2">CGMCC 4.3568</strain>
    </source>
</reference>
<dbReference type="OrthoDB" id="3692129at2"/>
<evidence type="ECO:0000313" key="1">
    <source>
        <dbReference type="EMBL" id="SFB55867.1"/>
    </source>
</evidence>
<sequence length="177" mass="18764">MVIALVSGLLWWVIRHDSGGAEPQAVAQDPLTSGQFQYEVVAGPKNATDCAANSYGKVEDWFTEHPCDALSRALYVSETAGQRVLVSVVQVTMSTPELAQQLKVITDTDNTGNVNDLVRDGTAKIPGAPKVAGGEYNSSVEGGEVTIVEARLFDDSDDKELLSRVTEDALRLGGVGG</sequence>
<dbReference type="Proteomes" id="UP000243799">
    <property type="component" value="Unassembled WGS sequence"/>
</dbReference>
<protein>
    <submittedName>
        <fullName evidence="1">Uncharacterized protein</fullName>
    </submittedName>
</protein>
<proteinExistence type="predicted"/>
<gene>
    <name evidence="1" type="ORF">SAMN05216266_11966</name>
</gene>
<name>A0A1I1C0K8_9PSEU</name>
<keyword evidence="2" id="KW-1185">Reference proteome</keyword>